<gene>
    <name evidence="1" type="ORF">GGQ55_000183</name>
</gene>
<organism evidence="1 2">
    <name type="scientific">Petropleomorpha daqingensis</name>
    <dbReference type="NCBI Taxonomy" id="2026353"/>
    <lineage>
        <taxon>Bacteria</taxon>
        <taxon>Bacillati</taxon>
        <taxon>Actinomycetota</taxon>
        <taxon>Actinomycetes</taxon>
        <taxon>Geodermatophilales</taxon>
        <taxon>Geodermatophilaceae</taxon>
        <taxon>Petropleomorpha</taxon>
    </lineage>
</organism>
<keyword evidence="2" id="KW-1185">Reference proteome</keyword>
<accession>A0A853C7R4</accession>
<name>A0A853C7R4_9ACTN</name>
<evidence type="ECO:0000313" key="2">
    <source>
        <dbReference type="Proteomes" id="UP000541969"/>
    </source>
</evidence>
<sequence length="213" mass="23774">MSGRLGVQLGRICPECGREDSVPLIWGLPGFETMQLAERGLVALGGCMVPGESPVLSCRGCGLEWGRDGDPTADEQALSDLLGVRFADVVRALGSGWRREGSPAEDGVEWFVSGEPAQVAIGVTGPWFVLARPLTRWYEDRLDLHIADRQQFGREDLLHCPEMVAMAADEIASRRRRSFRWCRSCRRVHPPEWFVGTERVCQDCEAQFEHFDA</sequence>
<dbReference type="Proteomes" id="UP000541969">
    <property type="component" value="Unassembled WGS sequence"/>
</dbReference>
<dbReference type="EMBL" id="JACBZT010000001">
    <property type="protein sequence ID" value="NYJ03905.1"/>
    <property type="molecule type" value="Genomic_DNA"/>
</dbReference>
<reference evidence="1 2" key="1">
    <citation type="submission" date="2020-07" db="EMBL/GenBank/DDBJ databases">
        <title>Sequencing the genomes of 1000 actinobacteria strains.</title>
        <authorList>
            <person name="Klenk H.-P."/>
        </authorList>
    </citation>
    <scope>NUCLEOTIDE SEQUENCE [LARGE SCALE GENOMIC DNA]</scope>
    <source>
        <strain evidence="1 2">DSM 104001</strain>
    </source>
</reference>
<proteinExistence type="predicted"/>
<comment type="caution">
    <text evidence="1">The sequence shown here is derived from an EMBL/GenBank/DDBJ whole genome shotgun (WGS) entry which is preliminary data.</text>
</comment>
<dbReference type="RefSeq" id="WP_179714691.1">
    <property type="nucleotide sequence ID" value="NZ_JACBZT010000001.1"/>
</dbReference>
<dbReference type="AlphaFoldDB" id="A0A853C7R4"/>
<evidence type="ECO:0000313" key="1">
    <source>
        <dbReference type="EMBL" id="NYJ03905.1"/>
    </source>
</evidence>
<protein>
    <submittedName>
        <fullName evidence="1">Uncharacterized protein</fullName>
    </submittedName>
</protein>